<evidence type="ECO:0000256" key="7">
    <source>
        <dbReference type="HAMAP-Rule" id="MF_00108"/>
    </source>
</evidence>
<dbReference type="HAMAP" id="MF_00108">
    <property type="entry name" value="IspD"/>
    <property type="match status" value="1"/>
</dbReference>
<keyword evidence="4 7" id="KW-0808">Transferase</keyword>
<dbReference type="OrthoDB" id="9804336at2"/>
<keyword evidence="6 7" id="KW-0414">Isoprene biosynthesis</keyword>
<accession>A0A5A9XH19</accession>
<dbReference type="SUPFAM" id="SSF53448">
    <property type="entry name" value="Nucleotide-diphospho-sugar transferases"/>
    <property type="match status" value="1"/>
</dbReference>
<dbReference type="UniPathway" id="UPA00056">
    <property type="reaction ID" value="UER00093"/>
</dbReference>
<evidence type="ECO:0000313" key="9">
    <source>
        <dbReference type="Proteomes" id="UP000324298"/>
    </source>
</evidence>
<dbReference type="PANTHER" id="PTHR32125">
    <property type="entry name" value="2-C-METHYL-D-ERYTHRITOL 4-PHOSPHATE CYTIDYLYLTRANSFERASE, CHLOROPLASTIC"/>
    <property type="match status" value="1"/>
</dbReference>
<evidence type="ECO:0000313" key="8">
    <source>
        <dbReference type="EMBL" id="KAA0892110.1"/>
    </source>
</evidence>
<dbReference type="PROSITE" id="PS01295">
    <property type="entry name" value="ISPD"/>
    <property type="match status" value="1"/>
</dbReference>
<comment type="pathway">
    <text evidence="2 7">Isoprenoid biosynthesis; isopentenyl diphosphate biosynthesis via DXP pathway; isopentenyl diphosphate from 1-deoxy-D-xylulose 5-phosphate: step 2/6.</text>
</comment>
<dbReference type="Pfam" id="PF01128">
    <property type="entry name" value="IspD"/>
    <property type="match status" value="1"/>
</dbReference>
<keyword evidence="5 7" id="KW-0548">Nucleotidyltransferase</keyword>
<dbReference type="GO" id="GO:0050518">
    <property type="term" value="F:2-C-methyl-D-erythritol 4-phosphate cytidylyltransferase activity"/>
    <property type="evidence" value="ECO:0007669"/>
    <property type="project" value="UniProtKB-UniRule"/>
</dbReference>
<evidence type="ECO:0000256" key="3">
    <source>
        <dbReference type="ARBA" id="ARBA00009789"/>
    </source>
</evidence>
<dbReference type="InterPro" id="IPR050088">
    <property type="entry name" value="IspD/TarI_cytidylyltransf_bact"/>
</dbReference>
<evidence type="ECO:0000256" key="1">
    <source>
        <dbReference type="ARBA" id="ARBA00001282"/>
    </source>
</evidence>
<protein>
    <recommendedName>
        <fullName evidence="7">2-C-methyl-D-erythritol 4-phosphate cytidylyltransferase</fullName>
        <ecNumber evidence="7">2.7.7.60</ecNumber>
    </recommendedName>
    <alternativeName>
        <fullName evidence="7">4-diphosphocytidyl-2C-methyl-D-erythritol synthase</fullName>
    </alternativeName>
    <alternativeName>
        <fullName evidence="7">MEP cytidylyltransferase</fullName>
        <shortName evidence="7">MCT</shortName>
    </alternativeName>
</protein>
<dbReference type="Proteomes" id="UP000324298">
    <property type="component" value="Unassembled WGS sequence"/>
</dbReference>
<organism evidence="8 9">
    <name type="scientific">Oryzomonas rubra</name>
    <dbReference type="NCBI Taxonomy" id="2509454"/>
    <lineage>
        <taxon>Bacteria</taxon>
        <taxon>Pseudomonadati</taxon>
        <taxon>Thermodesulfobacteriota</taxon>
        <taxon>Desulfuromonadia</taxon>
        <taxon>Geobacterales</taxon>
        <taxon>Geobacteraceae</taxon>
        <taxon>Oryzomonas</taxon>
    </lineage>
</organism>
<dbReference type="InterPro" id="IPR034683">
    <property type="entry name" value="IspD/TarI"/>
</dbReference>
<feature type="site" description="Transition state stabilizer" evidence="7">
    <location>
        <position position="18"/>
    </location>
</feature>
<dbReference type="InterPro" id="IPR001228">
    <property type="entry name" value="IspD"/>
</dbReference>
<comment type="similarity">
    <text evidence="3 7">Belongs to the IspD/TarI cytidylyltransferase family. IspD subfamily.</text>
</comment>
<dbReference type="GO" id="GO:0019288">
    <property type="term" value="P:isopentenyl diphosphate biosynthetic process, methylerythritol 4-phosphate pathway"/>
    <property type="evidence" value="ECO:0007669"/>
    <property type="project" value="UniProtKB-UniRule"/>
</dbReference>
<dbReference type="EMBL" id="SRSD01000004">
    <property type="protein sequence ID" value="KAA0892110.1"/>
    <property type="molecule type" value="Genomic_DNA"/>
</dbReference>
<feature type="site" description="Positions MEP for the nucleophilic attack" evidence="7">
    <location>
        <position position="216"/>
    </location>
</feature>
<dbReference type="InterPro" id="IPR029044">
    <property type="entry name" value="Nucleotide-diphossugar_trans"/>
</dbReference>
<comment type="function">
    <text evidence="7">Catalyzes the formation of 4-diphosphocytidyl-2-C-methyl-D-erythritol from CTP and 2-C-methyl-D-erythritol 4-phosphate (MEP).</text>
</comment>
<gene>
    <name evidence="7 8" type="primary">ispD</name>
    <name evidence="8" type="ORF">ET418_07840</name>
</gene>
<name>A0A5A9XH19_9BACT</name>
<evidence type="ECO:0000256" key="6">
    <source>
        <dbReference type="ARBA" id="ARBA00023229"/>
    </source>
</evidence>
<keyword evidence="9" id="KW-1185">Reference proteome</keyword>
<evidence type="ECO:0000256" key="5">
    <source>
        <dbReference type="ARBA" id="ARBA00022695"/>
    </source>
</evidence>
<dbReference type="InterPro" id="IPR018294">
    <property type="entry name" value="ISPD_synthase_CS"/>
</dbReference>
<proteinExistence type="inferred from homology"/>
<comment type="catalytic activity">
    <reaction evidence="1 7">
        <text>2-C-methyl-D-erythritol 4-phosphate + CTP + H(+) = 4-CDP-2-C-methyl-D-erythritol + diphosphate</text>
        <dbReference type="Rhea" id="RHEA:13429"/>
        <dbReference type="ChEBI" id="CHEBI:15378"/>
        <dbReference type="ChEBI" id="CHEBI:33019"/>
        <dbReference type="ChEBI" id="CHEBI:37563"/>
        <dbReference type="ChEBI" id="CHEBI:57823"/>
        <dbReference type="ChEBI" id="CHEBI:58262"/>
        <dbReference type="EC" id="2.7.7.60"/>
    </reaction>
</comment>
<dbReference type="FunFam" id="3.90.550.10:FF:000003">
    <property type="entry name" value="2-C-methyl-D-erythritol 4-phosphate cytidylyltransferase"/>
    <property type="match status" value="1"/>
</dbReference>
<dbReference type="RefSeq" id="WP_149307048.1">
    <property type="nucleotide sequence ID" value="NZ_SRSD01000004.1"/>
</dbReference>
<reference evidence="8 9" key="1">
    <citation type="submission" date="2019-04" db="EMBL/GenBank/DDBJ databases">
        <title>Geobacter ruber sp. nov., ferric-reducing bacteria isolated from paddy soil.</title>
        <authorList>
            <person name="Xu Z."/>
            <person name="Masuda Y."/>
            <person name="Itoh H."/>
            <person name="Senoo K."/>
        </authorList>
    </citation>
    <scope>NUCLEOTIDE SEQUENCE [LARGE SCALE GENOMIC DNA]</scope>
    <source>
        <strain evidence="8 9">Red88</strain>
    </source>
</reference>
<comment type="caution">
    <text evidence="8">The sequence shown here is derived from an EMBL/GenBank/DDBJ whole genome shotgun (WGS) entry which is preliminary data.</text>
</comment>
<dbReference type="CDD" id="cd02516">
    <property type="entry name" value="CDP-ME_synthetase"/>
    <property type="match status" value="1"/>
</dbReference>
<dbReference type="NCBIfam" id="TIGR00453">
    <property type="entry name" value="ispD"/>
    <property type="match status" value="1"/>
</dbReference>
<dbReference type="AlphaFoldDB" id="A0A5A9XH19"/>
<sequence>MTTSRTFAVIPAAGMGKRMGASINKQYLQLAGMPIVARTISVFENAPCIDGILLVTPADEIPYCREHVVDAYGFRKVVDIVPGGKERQNSVMNGLRALQGRMGEHDVVLIHDGVRPLISPELLQESIAVARACDGALVAVPAKDTIKTVRDGFVIATPDRETLWQAQTPQAFRFGVIYAAHLAAEQEGFTGTDDASLIERRGGAVRIVRGDYRNIKITTPEDIVLAEAFLAGSGQNGAL</sequence>
<feature type="site" description="Transition state stabilizer" evidence="7">
    <location>
        <position position="25"/>
    </location>
</feature>
<dbReference type="EC" id="2.7.7.60" evidence="7"/>
<feature type="site" description="Positions MEP for the nucleophilic attack" evidence="7">
    <location>
        <position position="160"/>
    </location>
</feature>
<dbReference type="PANTHER" id="PTHR32125:SF4">
    <property type="entry name" value="2-C-METHYL-D-ERYTHRITOL 4-PHOSPHATE CYTIDYLYLTRANSFERASE, CHLOROPLASTIC"/>
    <property type="match status" value="1"/>
</dbReference>
<dbReference type="Gene3D" id="3.90.550.10">
    <property type="entry name" value="Spore Coat Polysaccharide Biosynthesis Protein SpsA, Chain A"/>
    <property type="match status" value="1"/>
</dbReference>
<evidence type="ECO:0000256" key="2">
    <source>
        <dbReference type="ARBA" id="ARBA00004787"/>
    </source>
</evidence>
<evidence type="ECO:0000256" key="4">
    <source>
        <dbReference type="ARBA" id="ARBA00022679"/>
    </source>
</evidence>